<protein>
    <submittedName>
        <fullName evidence="2">Uncharacterized protein</fullName>
    </submittedName>
</protein>
<reference evidence="2 3" key="1">
    <citation type="submission" date="2022-12" db="EMBL/GenBank/DDBJ databases">
        <title>Chromosome-level genome of Tegillarca granosa.</title>
        <authorList>
            <person name="Kim J."/>
        </authorList>
    </citation>
    <scope>NUCLEOTIDE SEQUENCE [LARGE SCALE GENOMIC DNA]</scope>
    <source>
        <strain evidence="2">Teg-2019</strain>
        <tissue evidence="2">Adductor muscle</tissue>
    </source>
</reference>
<organism evidence="2 3">
    <name type="scientific">Tegillarca granosa</name>
    <name type="common">Malaysian cockle</name>
    <name type="synonym">Anadara granosa</name>
    <dbReference type="NCBI Taxonomy" id="220873"/>
    <lineage>
        <taxon>Eukaryota</taxon>
        <taxon>Metazoa</taxon>
        <taxon>Spiralia</taxon>
        <taxon>Lophotrochozoa</taxon>
        <taxon>Mollusca</taxon>
        <taxon>Bivalvia</taxon>
        <taxon>Autobranchia</taxon>
        <taxon>Pteriomorphia</taxon>
        <taxon>Arcoida</taxon>
        <taxon>Arcoidea</taxon>
        <taxon>Arcidae</taxon>
        <taxon>Tegillarca</taxon>
    </lineage>
</organism>
<keyword evidence="1" id="KW-0472">Membrane</keyword>
<proteinExistence type="predicted"/>
<dbReference type="EMBL" id="JARBDR010000813">
    <property type="protein sequence ID" value="KAJ8305671.1"/>
    <property type="molecule type" value="Genomic_DNA"/>
</dbReference>
<comment type="caution">
    <text evidence="2">The sequence shown here is derived from an EMBL/GenBank/DDBJ whole genome shotgun (WGS) entry which is preliminary data.</text>
</comment>
<evidence type="ECO:0000313" key="2">
    <source>
        <dbReference type="EMBL" id="KAJ8305671.1"/>
    </source>
</evidence>
<gene>
    <name evidence="2" type="ORF">KUTeg_016216</name>
</gene>
<dbReference type="Proteomes" id="UP001217089">
    <property type="component" value="Unassembled WGS sequence"/>
</dbReference>
<keyword evidence="1" id="KW-1133">Transmembrane helix</keyword>
<sequence length="84" mass="9897">MRPKQPKYGCIRRDVLYHTVVIVATDELHNRMIDKMYNLMFMNYYPGIMALVLHLKYAENVRGKADRIAKVSFRVRLKATPVVK</sequence>
<keyword evidence="1" id="KW-0812">Transmembrane</keyword>
<name>A0ABQ9EMR3_TEGGR</name>
<accession>A0ABQ9EMR3</accession>
<keyword evidence="3" id="KW-1185">Reference proteome</keyword>
<evidence type="ECO:0000256" key="1">
    <source>
        <dbReference type="SAM" id="Phobius"/>
    </source>
</evidence>
<feature type="transmembrane region" description="Helical" evidence="1">
    <location>
        <begin position="36"/>
        <end position="55"/>
    </location>
</feature>
<evidence type="ECO:0000313" key="3">
    <source>
        <dbReference type="Proteomes" id="UP001217089"/>
    </source>
</evidence>